<evidence type="ECO:0000259" key="2">
    <source>
        <dbReference type="Pfam" id="PF04326"/>
    </source>
</evidence>
<dbReference type="InterPro" id="IPR007421">
    <property type="entry name" value="Schlafen_AlbA_2_dom"/>
</dbReference>
<evidence type="ECO:0000313" key="4">
    <source>
        <dbReference type="EMBL" id="MBN4066770.1"/>
    </source>
</evidence>
<evidence type="ECO:0000313" key="5">
    <source>
        <dbReference type="Proteomes" id="UP000722121"/>
    </source>
</evidence>
<dbReference type="Pfam" id="PF21247">
    <property type="entry name" value="Fic-like_C"/>
    <property type="match status" value="1"/>
</dbReference>
<organism evidence="4 5">
    <name type="scientific">Simkania negevensis</name>
    <dbReference type="NCBI Taxonomy" id="83561"/>
    <lineage>
        <taxon>Bacteria</taxon>
        <taxon>Pseudomonadati</taxon>
        <taxon>Chlamydiota</taxon>
        <taxon>Chlamydiia</taxon>
        <taxon>Parachlamydiales</taxon>
        <taxon>Simkaniaceae</taxon>
        <taxon>Simkania</taxon>
    </lineage>
</organism>
<dbReference type="InterPro" id="IPR038461">
    <property type="entry name" value="Schlafen_AlbA_2_dom_sf"/>
</dbReference>
<gene>
    <name evidence="4" type="ORF">JYU14_01650</name>
</gene>
<evidence type="ECO:0000256" key="1">
    <source>
        <dbReference type="SAM" id="MobiDB-lite"/>
    </source>
</evidence>
<dbReference type="Pfam" id="PF13749">
    <property type="entry name" value="HATPase_c_4"/>
    <property type="match status" value="1"/>
</dbReference>
<feature type="domain" description="Filamentation induced by cAMP protein Fic-like C-terminal" evidence="3">
    <location>
        <begin position="424"/>
        <end position="477"/>
    </location>
</feature>
<dbReference type="InterPro" id="IPR049514">
    <property type="entry name" value="Fic-like_C"/>
</dbReference>
<dbReference type="Pfam" id="PF04326">
    <property type="entry name" value="SLFN_AlbA_2"/>
    <property type="match status" value="1"/>
</dbReference>
<reference evidence="4 5" key="1">
    <citation type="submission" date="2021-02" db="EMBL/GenBank/DDBJ databases">
        <title>Activity-based single-cell genomes from oceanic crustal fluid captures similar information to metagenomic and metatranscriptomic surveys with orders of magnitude less sampling.</title>
        <authorList>
            <person name="D'Angelo T.S."/>
            <person name="Orcutt B.N."/>
        </authorList>
    </citation>
    <scope>NUCLEOTIDE SEQUENCE [LARGE SCALE GENOMIC DNA]</scope>
    <source>
        <strain evidence="4">AH-315-G07</strain>
    </source>
</reference>
<dbReference type="Gene3D" id="3.30.950.30">
    <property type="entry name" value="Schlafen, AAA domain"/>
    <property type="match status" value="1"/>
</dbReference>
<evidence type="ECO:0000259" key="3">
    <source>
        <dbReference type="Pfam" id="PF21247"/>
    </source>
</evidence>
<dbReference type="InterPro" id="IPR038475">
    <property type="entry name" value="RecG_C_sf"/>
</dbReference>
<accession>A0ABS3AR27</accession>
<dbReference type="PANTHER" id="PTHR30595">
    <property type="entry name" value="GLPR-RELATED TRANSCRIPTIONAL REPRESSOR"/>
    <property type="match status" value="1"/>
</dbReference>
<feature type="region of interest" description="Disordered" evidence="1">
    <location>
        <begin position="464"/>
        <end position="492"/>
    </location>
</feature>
<name>A0ABS3AR27_9BACT</name>
<protein>
    <submittedName>
        <fullName evidence="4">DNA binding domain-containing protein</fullName>
    </submittedName>
</protein>
<feature type="region of interest" description="Disordered" evidence="1">
    <location>
        <begin position="392"/>
        <end position="411"/>
    </location>
</feature>
<comment type="caution">
    <text evidence="4">The sequence shown here is derived from an EMBL/GenBank/DDBJ whole genome shotgun (WGS) entry which is preliminary data.</text>
</comment>
<proteinExistence type="predicted"/>
<dbReference type="EMBL" id="JAFITR010000023">
    <property type="protein sequence ID" value="MBN4066770.1"/>
    <property type="molecule type" value="Genomic_DNA"/>
</dbReference>
<feature type="compositionally biased region" description="Basic and acidic residues" evidence="1">
    <location>
        <begin position="475"/>
        <end position="492"/>
    </location>
</feature>
<feature type="domain" description="Schlafen AlbA-2" evidence="2">
    <location>
        <begin position="14"/>
        <end position="123"/>
    </location>
</feature>
<keyword evidence="5" id="KW-1185">Reference proteome</keyword>
<dbReference type="InterPro" id="IPR036388">
    <property type="entry name" value="WH-like_DNA-bd_sf"/>
</dbReference>
<dbReference type="Gene3D" id="3.30.565.60">
    <property type="match status" value="1"/>
</dbReference>
<dbReference type="Proteomes" id="UP000722121">
    <property type="component" value="Unassembled WGS sequence"/>
</dbReference>
<dbReference type="Gene3D" id="1.10.10.10">
    <property type="entry name" value="Winged helix-like DNA-binding domain superfamily/Winged helix DNA-binding domain"/>
    <property type="match status" value="1"/>
</dbReference>
<feature type="compositionally biased region" description="Low complexity" evidence="1">
    <location>
        <begin position="401"/>
        <end position="411"/>
    </location>
</feature>
<dbReference type="PANTHER" id="PTHR30595:SF6">
    <property type="entry name" value="SCHLAFEN ALBA-2 DOMAIN-CONTAINING PROTEIN"/>
    <property type="match status" value="1"/>
</dbReference>
<sequence length="492" mass="56114">MNLKELEKLIKEGESEDIEFKKTTSQQRQGTKTVCALLNGLGGWVFYGIDDKGNIKGQEVTTKTMEKLVGEHRLISPPAFPKVETIPISEKLKVIVVRVTGKQGLYTYEDRAYLRHGPTTSIMPREEYEKRLMEKLYGNHRWESEYAPEEFSISDLDEEEIQATFQNGIQLGRINAKKSLNIEFILRGLKLMKEDKLLNAAIALYGKSDAFDPTFPQFSIKVARFRGNDRLAEFADNRWYKDHAFGVLRRAENFLYDHMPIAGKRVSGKMRREDYPLYPPLAFREAVANAICHRDYTFAGGAIAIAMYDDHLEVINPGTFHFGITPKKLTQPHESRPWNPIIANAFYCAGVIESWGSGTLNILDRCKENSNPPPKWEERTECVVVTFSPRIEEKSPQKEPAGQATGQATGQANRQAEVEILRLCKEPQKSSDLMKAAGFSHRETFVNNYLNPLLEKSYLARTIPEKPKSPLQRYKTTEKGLKFIQEKEPSLE</sequence>